<sequence>MVFFLIVQRWYCSCVSGVIVFCFMVSVLPGAFAAAANISNPSAFPFSEQELNEQVFSLAKDYFADFQHPETYALYGARMSTKKSWSTPADVKAEKPMPWGYGSRFADTALHTGHVLIALLDAYEAEPNPFLKKQIKRCFQALKMIGSLPETHPKEGKPALVGLVPRGPHPDDKSAYYDDSSMDQHTTYIISLARYSLSSLASQDEKKWISQSLEKVGRRLEKNGWSIKRADGVTQAHVGFAWTGYNSQHVSILLPSVYALYQGTGNQHWLDLYHQFLADRDGLRWQKMHVGPHIKINGHPIYANQGAFRVNALFHFETDADKKAILHRLLEHIAKIQMERSFPGEMYRKFHTEEQWQKLQQKWDWKEPELKGSELAWKLYQPAMLDDQALAVLAHVRFPLTGYHMVMMSENPELIHTHLPEIWKMLNSIDLKKISAGETNYLFTVVGLHAYAFYYNQQKKLNQHKPQISKRKPTAVTKLPIVTNAGIGSTIDVTIDKHIAYAIGKGALRILDISEPTKPKVVGKISKLGNTRQIAVKDGIAYVGSREDGAFIIDVKDPSNPRLLAHYDSVEFATGVEVSGNILFLALRHYGVELVDVSNPEKPLHLSIVRTGEAQSISVRNQFVYAGVWATSEVVVIDISNPRQPQITEKVKLDGFGDGLDVKGKYLYAATGHHSHEKHRQPGDPGYGRGHGLEIFDLTDPARPKFLSRVKFPPFYDRGNDMWGVTVVGDHAFVADTHNGMFLVDVSDKKSPTVLARTLLPHVKGRELRSHVGSLALTKDYIYVAGGWSDLHIVAAPGIARVPQRDPNVPPSIPPLNRSSESNRYRLYQTDGQIHAVDFAGDLAIVACGNGGIEVLQVFPSFKRLAKYTTGGFATDVYVQGTRIYVAEGVAGLGIYQLTKDHQLEEIGRYLPRRGTIKQVEVPGKGQFALIQNGANTLLILDVRNTADLRLILKENRYGLLYGDQIMRGLVEDRYAAAFWHVSGTYWYDLQNDSNQVPKYSGNNHPERFGAANGLIAVGKQTLVTTRGGYVLLDRTEQRPFKELTRYQLGKRREHLGKPTIFNDRLYTADRASGLITIADISNLTKPVLIEQFHTIGNPGRICIQNQKMIIPDGPHGLMVFDQ</sequence>
<dbReference type="KEGG" id="gaz:Pan241w_43990"/>
<dbReference type="PANTHER" id="PTHR46928:SF1">
    <property type="entry name" value="MESENCHYME-SPECIFIC CELL SURFACE GLYCOPROTEIN"/>
    <property type="match status" value="1"/>
</dbReference>
<dbReference type="SUPFAM" id="SSF51004">
    <property type="entry name" value="C-terminal (heme d1) domain of cytochrome cd1-nitrite reductase"/>
    <property type="match status" value="1"/>
</dbReference>
<organism evidence="1 2">
    <name type="scientific">Gimesia alba</name>
    <dbReference type="NCBI Taxonomy" id="2527973"/>
    <lineage>
        <taxon>Bacteria</taxon>
        <taxon>Pseudomonadati</taxon>
        <taxon>Planctomycetota</taxon>
        <taxon>Planctomycetia</taxon>
        <taxon>Planctomycetales</taxon>
        <taxon>Planctomycetaceae</taxon>
        <taxon>Gimesia</taxon>
    </lineage>
</organism>
<protein>
    <submittedName>
        <fullName evidence="1">LVIVD repeat protein</fullName>
    </submittedName>
</protein>
<dbReference type="OrthoDB" id="8375at2"/>
<dbReference type="InterPro" id="IPR011048">
    <property type="entry name" value="Haem_d1_sf"/>
</dbReference>
<dbReference type="InterPro" id="IPR013211">
    <property type="entry name" value="LVIVD"/>
</dbReference>
<evidence type="ECO:0000313" key="1">
    <source>
        <dbReference type="EMBL" id="QDT44290.1"/>
    </source>
</evidence>
<dbReference type="SUPFAM" id="SSF101908">
    <property type="entry name" value="Putative isomerase YbhE"/>
    <property type="match status" value="1"/>
</dbReference>
<evidence type="ECO:0000313" key="2">
    <source>
        <dbReference type="Proteomes" id="UP000317171"/>
    </source>
</evidence>
<reference evidence="1 2" key="1">
    <citation type="submission" date="2019-02" db="EMBL/GenBank/DDBJ databases">
        <title>Deep-cultivation of Planctomycetes and their phenomic and genomic characterization uncovers novel biology.</title>
        <authorList>
            <person name="Wiegand S."/>
            <person name="Jogler M."/>
            <person name="Boedeker C."/>
            <person name="Pinto D."/>
            <person name="Vollmers J."/>
            <person name="Rivas-Marin E."/>
            <person name="Kohn T."/>
            <person name="Peeters S.H."/>
            <person name="Heuer A."/>
            <person name="Rast P."/>
            <person name="Oberbeckmann S."/>
            <person name="Bunk B."/>
            <person name="Jeske O."/>
            <person name="Meyerdierks A."/>
            <person name="Storesund J.E."/>
            <person name="Kallscheuer N."/>
            <person name="Luecker S."/>
            <person name="Lage O.M."/>
            <person name="Pohl T."/>
            <person name="Merkel B.J."/>
            <person name="Hornburger P."/>
            <person name="Mueller R.-W."/>
            <person name="Bruemmer F."/>
            <person name="Labrenz M."/>
            <person name="Spormann A.M."/>
            <person name="Op den Camp H."/>
            <person name="Overmann J."/>
            <person name="Amann R."/>
            <person name="Jetten M.S.M."/>
            <person name="Mascher T."/>
            <person name="Medema M.H."/>
            <person name="Devos D.P."/>
            <person name="Kaster A.-K."/>
            <person name="Ovreas L."/>
            <person name="Rohde M."/>
            <person name="Galperin M.Y."/>
            <person name="Jogler C."/>
        </authorList>
    </citation>
    <scope>NUCLEOTIDE SEQUENCE [LARGE SCALE GENOMIC DNA]</scope>
    <source>
        <strain evidence="1 2">Pan241w</strain>
    </source>
</reference>
<name>A0A517RK83_9PLAN</name>
<dbReference type="Proteomes" id="UP000317171">
    <property type="component" value="Chromosome"/>
</dbReference>
<dbReference type="Pfam" id="PF08309">
    <property type="entry name" value="LVIVD"/>
    <property type="match status" value="7"/>
</dbReference>
<accession>A0A517RK83</accession>
<keyword evidence="2" id="KW-1185">Reference proteome</keyword>
<dbReference type="InterPro" id="IPR052956">
    <property type="entry name" value="Mesenchyme-surface_protein"/>
</dbReference>
<proteinExistence type="predicted"/>
<dbReference type="PANTHER" id="PTHR46928">
    <property type="entry name" value="MESENCHYME-SPECIFIC CELL SURFACE GLYCOPROTEIN"/>
    <property type="match status" value="1"/>
</dbReference>
<gene>
    <name evidence="1" type="ORF">Pan241w_43990</name>
</gene>
<dbReference type="EMBL" id="CP036269">
    <property type="protein sequence ID" value="QDT44290.1"/>
    <property type="molecule type" value="Genomic_DNA"/>
</dbReference>
<dbReference type="AlphaFoldDB" id="A0A517RK83"/>